<organism evidence="1 2">
    <name type="scientific">Cetraspora pellucida</name>
    <dbReference type="NCBI Taxonomy" id="1433469"/>
    <lineage>
        <taxon>Eukaryota</taxon>
        <taxon>Fungi</taxon>
        <taxon>Fungi incertae sedis</taxon>
        <taxon>Mucoromycota</taxon>
        <taxon>Glomeromycotina</taxon>
        <taxon>Glomeromycetes</taxon>
        <taxon>Diversisporales</taxon>
        <taxon>Gigasporaceae</taxon>
        <taxon>Cetraspora</taxon>
    </lineage>
</organism>
<reference evidence="1" key="1">
    <citation type="submission" date="2021-06" db="EMBL/GenBank/DDBJ databases">
        <authorList>
            <person name="Kallberg Y."/>
            <person name="Tangrot J."/>
            <person name="Rosling A."/>
        </authorList>
    </citation>
    <scope>NUCLEOTIDE SEQUENCE</scope>
    <source>
        <strain evidence="1">28 12/20/2015</strain>
    </source>
</reference>
<dbReference type="EMBL" id="CAJVPW010038540">
    <property type="protein sequence ID" value="CAG8742397.1"/>
    <property type="molecule type" value="Genomic_DNA"/>
</dbReference>
<keyword evidence="2" id="KW-1185">Reference proteome</keyword>
<protein>
    <submittedName>
        <fullName evidence="1">9299_t:CDS:1</fullName>
    </submittedName>
</protein>
<feature type="non-terminal residue" evidence="1">
    <location>
        <position position="86"/>
    </location>
</feature>
<dbReference type="Proteomes" id="UP000789366">
    <property type="component" value="Unassembled WGS sequence"/>
</dbReference>
<name>A0ACA9Q8R3_9GLOM</name>
<comment type="caution">
    <text evidence="1">The sequence shown here is derived from an EMBL/GenBank/DDBJ whole genome shotgun (WGS) entry which is preliminary data.</text>
</comment>
<evidence type="ECO:0000313" key="1">
    <source>
        <dbReference type="EMBL" id="CAG8742397.1"/>
    </source>
</evidence>
<sequence>HLLEERIERLVLHGEPFQCYTPVDKTEIDEFFDILETTSNILSKKKDLQQFMQAHCRYRQYVFQPIRLPDDVFNSLNWLPDPIPST</sequence>
<evidence type="ECO:0000313" key="2">
    <source>
        <dbReference type="Proteomes" id="UP000789366"/>
    </source>
</evidence>
<proteinExistence type="predicted"/>
<accession>A0ACA9Q8R3</accession>
<gene>
    <name evidence="1" type="ORF">SPELUC_LOCUS13909</name>
</gene>
<feature type="non-terminal residue" evidence="1">
    <location>
        <position position="1"/>
    </location>
</feature>